<protein>
    <submittedName>
        <fullName evidence="3">Uncharacterized protein</fullName>
    </submittedName>
</protein>
<keyword evidence="4" id="KW-1185">Reference proteome</keyword>
<reference evidence="3 4" key="1">
    <citation type="submission" date="2024-06" db="EMBL/GenBank/DDBJ databases">
        <title>A chromosome level genome sequence of Diviner's sage (Salvia divinorum).</title>
        <authorList>
            <person name="Ford S.A."/>
            <person name="Ro D.-K."/>
            <person name="Ness R.W."/>
            <person name="Phillips M.A."/>
        </authorList>
    </citation>
    <scope>NUCLEOTIDE SEQUENCE [LARGE SCALE GENOMIC DNA]</scope>
    <source>
        <strain evidence="3">SAF-2024a</strain>
        <tissue evidence="3">Leaf</tissue>
    </source>
</reference>
<evidence type="ECO:0000313" key="3">
    <source>
        <dbReference type="EMBL" id="KAL1559723.1"/>
    </source>
</evidence>
<dbReference type="EMBL" id="JBEAFC010000004">
    <property type="protein sequence ID" value="KAL1559723.1"/>
    <property type="molecule type" value="Genomic_DNA"/>
</dbReference>
<comment type="caution">
    <text evidence="3">The sequence shown here is derived from an EMBL/GenBank/DDBJ whole genome shotgun (WGS) entry which is preliminary data.</text>
</comment>
<evidence type="ECO:0000256" key="2">
    <source>
        <dbReference type="SAM" id="MobiDB-lite"/>
    </source>
</evidence>
<feature type="region of interest" description="Disordered" evidence="2">
    <location>
        <begin position="141"/>
        <end position="165"/>
    </location>
</feature>
<feature type="compositionally biased region" description="Polar residues" evidence="2">
    <location>
        <begin position="203"/>
        <end position="237"/>
    </location>
</feature>
<dbReference type="AlphaFoldDB" id="A0ABD1HTB4"/>
<feature type="region of interest" description="Disordered" evidence="2">
    <location>
        <begin position="201"/>
        <end position="237"/>
    </location>
</feature>
<evidence type="ECO:0000256" key="1">
    <source>
        <dbReference type="SAM" id="Coils"/>
    </source>
</evidence>
<dbReference type="Proteomes" id="UP001567538">
    <property type="component" value="Unassembled WGS sequence"/>
</dbReference>
<keyword evidence="1" id="KW-0175">Coiled coil</keyword>
<proteinExistence type="predicted"/>
<sequence length="372" mass="42438">MAQMLADLKDNVHGLQSNMNGLQNNVNGLQGKMNGVRGDVKASEIHMQTLHNTMFEEINAVKRNRSSRSSTPREAPIPNIIPKAYNGEERYDGEYARNKGGYWENDHFGRKNGAHGRFGNENGMNGEGRYDDYKSYGGYSREMHGGGDDESRYHGDGLDRRSRRERVTRIQEESHLRRNEEYECLTGYERPMERDVLCRVRGGSSSQHGDCDNNQSRITPWKTDTSHPSTSPKSSFDSLMEQSQGVISSRNEKHHDIKCEYFGYTAKEESKYKACDLLREERERKKRLKSELSKIEDIEVRHHVAHGLETTAPEKEQEEQEQVEELLAQGSSVWTSDLRANPFQEGRMIRPHVTDAKGHVGAVSHGLIGVRE</sequence>
<gene>
    <name evidence="3" type="ORF">AAHA92_10032</name>
</gene>
<accession>A0ABD1HTB4</accession>
<feature type="coiled-coil region" evidence="1">
    <location>
        <begin position="5"/>
        <end position="32"/>
    </location>
</feature>
<evidence type="ECO:0000313" key="4">
    <source>
        <dbReference type="Proteomes" id="UP001567538"/>
    </source>
</evidence>
<organism evidence="3 4">
    <name type="scientific">Salvia divinorum</name>
    <name type="common">Maria pastora</name>
    <name type="synonym">Diviner's sage</name>
    <dbReference type="NCBI Taxonomy" id="28513"/>
    <lineage>
        <taxon>Eukaryota</taxon>
        <taxon>Viridiplantae</taxon>
        <taxon>Streptophyta</taxon>
        <taxon>Embryophyta</taxon>
        <taxon>Tracheophyta</taxon>
        <taxon>Spermatophyta</taxon>
        <taxon>Magnoliopsida</taxon>
        <taxon>eudicotyledons</taxon>
        <taxon>Gunneridae</taxon>
        <taxon>Pentapetalae</taxon>
        <taxon>asterids</taxon>
        <taxon>lamiids</taxon>
        <taxon>Lamiales</taxon>
        <taxon>Lamiaceae</taxon>
        <taxon>Nepetoideae</taxon>
        <taxon>Mentheae</taxon>
        <taxon>Salviinae</taxon>
        <taxon>Salvia</taxon>
        <taxon>Salvia subgen. Calosphace</taxon>
    </lineage>
</organism>
<name>A0ABD1HTB4_SALDI</name>